<feature type="domain" description="CpXC" evidence="1">
    <location>
        <begin position="45"/>
        <end position="155"/>
    </location>
</feature>
<sequence>MRFYKRYTEELTVKCKRDMILVRIVNDSMINKRIIMDNKEEIVLVCSQCGRKEEYSIVHRIEPVQKEKVKDMSIFQWKCPQCGKVQKLVYPCFYVDKDKKIIVLLQGQGVETMLDESDWKLDGYTKRICRTIEEFSEKIRVLDLRLQDKIIEILKLLLFAQIHLKEPELTDIFFYQIAEDGSFEFTIRKGDRPDGIAVSGKIYEELCETIPEYIDEEEIGFCCIDLDWAGSQIVKDRIQ</sequence>
<dbReference type="Pfam" id="PF14353">
    <property type="entry name" value="CpXC"/>
    <property type="match status" value="1"/>
</dbReference>
<protein>
    <submittedName>
        <fullName evidence="2">CpXC protein</fullName>
    </submittedName>
</protein>
<evidence type="ECO:0000313" key="3">
    <source>
        <dbReference type="Proteomes" id="UP000199659"/>
    </source>
</evidence>
<dbReference type="EMBL" id="FOYZ01000007">
    <property type="protein sequence ID" value="SFR84023.1"/>
    <property type="molecule type" value="Genomic_DNA"/>
</dbReference>
<name>A0A1I6JYI6_9FIRM</name>
<reference evidence="2 3" key="1">
    <citation type="submission" date="2016-10" db="EMBL/GenBank/DDBJ databases">
        <authorList>
            <person name="de Groot N.N."/>
        </authorList>
    </citation>
    <scope>NUCLEOTIDE SEQUENCE [LARGE SCALE GENOMIC DNA]</scope>
    <source>
        <strain evidence="2 3">743A</strain>
    </source>
</reference>
<keyword evidence="3" id="KW-1185">Reference proteome</keyword>
<organism evidence="2 3">
    <name type="scientific">Anaeromicropila populeti</name>
    <dbReference type="NCBI Taxonomy" id="37658"/>
    <lineage>
        <taxon>Bacteria</taxon>
        <taxon>Bacillati</taxon>
        <taxon>Bacillota</taxon>
        <taxon>Clostridia</taxon>
        <taxon>Lachnospirales</taxon>
        <taxon>Lachnospiraceae</taxon>
        <taxon>Anaeromicropila</taxon>
    </lineage>
</organism>
<gene>
    <name evidence="2" type="ORF">SAMN05661086_02087</name>
</gene>
<dbReference type="AlphaFoldDB" id="A0A1I6JYI6"/>
<dbReference type="InterPro" id="IPR025682">
    <property type="entry name" value="CpXC_dom"/>
</dbReference>
<dbReference type="STRING" id="37658.SAMN05661086_02087"/>
<evidence type="ECO:0000313" key="2">
    <source>
        <dbReference type="EMBL" id="SFR84023.1"/>
    </source>
</evidence>
<evidence type="ECO:0000259" key="1">
    <source>
        <dbReference type="Pfam" id="PF14353"/>
    </source>
</evidence>
<accession>A0A1I6JYI6</accession>
<dbReference type="Proteomes" id="UP000199659">
    <property type="component" value="Unassembled WGS sequence"/>
</dbReference>
<proteinExistence type="predicted"/>
<dbReference type="OrthoDB" id="2066462at2"/>